<evidence type="ECO:0000256" key="6">
    <source>
        <dbReference type="ARBA" id="ARBA00023303"/>
    </source>
</evidence>
<dbReference type="InterPro" id="IPR003691">
    <property type="entry name" value="FluC"/>
</dbReference>
<dbReference type="GO" id="GO:0005886">
    <property type="term" value="C:plasma membrane"/>
    <property type="evidence" value="ECO:0007669"/>
    <property type="project" value="UniProtKB-SubCell"/>
</dbReference>
<comment type="subcellular location">
    <subcellularLocation>
        <location evidence="1 10">Cell membrane</location>
        <topology evidence="1 10">Multi-pass membrane protein</topology>
    </subcellularLocation>
</comment>
<feature type="transmembrane region" description="Helical" evidence="10">
    <location>
        <begin position="59"/>
        <end position="81"/>
    </location>
</feature>
<dbReference type="EMBL" id="VDLX02000011">
    <property type="protein sequence ID" value="KAB8191894.1"/>
    <property type="molecule type" value="Genomic_DNA"/>
</dbReference>
<dbReference type="AlphaFoldDB" id="A0A5C4W4F0"/>
<keyword evidence="5 10" id="KW-0472">Membrane</keyword>
<comment type="catalytic activity">
    <reaction evidence="8">
        <text>fluoride(in) = fluoride(out)</text>
        <dbReference type="Rhea" id="RHEA:76159"/>
        <dbReference type="ChEBI" id="CHEBI:17051"/>
    </reaction>
    <physiologicalReaction direction="left-to-right" evidence="8">
        <dbReference type="Rhea" id="RHEA:76160"/>
    </physiologicalReaction>
</comment>
<sequence>MHEPVAPVDPDVDAHVPGVRAEPQARAWPVTAAVSAGGVLGALTRYGISTALPHAPGGFPWSTFLINVSGCLLIGVLMTLIDQVWTGRRLLRPFWGVGVLGGYTTFSTYIIDVHTAVRAGAPGVAVAYLAGTLVIALPAVWAGVAVAGKVPAIARRRNERRRQR</sequence>
<dbReference type="GO" id="GO:0140114">
    <property type="term" value="P:cellular detoxification of fluoride"/>
    <property type="evidence" value="ECO:0007669"/>
    <property type="project" value="UniProtKB-UniRule"/>
</dbReference>
<evidence type="ECO:0000256" key="8">
    <source>
        <dbReference type="ARBA" id="ARBA00035585"/>
    </source>
</evidence>
<keyword evidence="10" id="KW-0915">Sodium</keyword>
<comment type="caution">
    <text evidence="11">The sequence shown here is derived from an EMBL/GenBank/DDBJ whole genome shotgun (WGS) entry which is preliminary data.</text>
</comment>
<dbReference type="Pfam" id="PF02537">
    <property type="entry name" value="CRCB"/>
    <property type="match status" value="1"/>
</dbReference>
<feature type="binding site" evidence="10">
    <location>
        <position position="101"/>
    </location>
    <ligand>
        <name>Na(+)</name>
        <dbReference type="ChEBI" id="CHEBI:29101"/>
        <note>structural</note>
    </ligand>
</feature>
<comment type="similarity">
    <text evidence="7 10">Belongs to the fluoride channel Fluc/FEX (TC 1.A.43) family.</text>
</comment>
<dbReference type="RefSeq" id="WP_139633689.1">
    <property type="nucleotide sequence ID" value="NZ_VDLX02000011.1"/>
</dbReference>
<evidence type="ECO:0000256" key="9">
    <source>
        <dbReference type="ARBA" id="ARBA00049940"/>
    </source>
</evidence>
<dbReference type="PANTHER" id="PTHR28259">
    <property type="entry name" value="FLUORIDE EXPORT PROTEIN 1-RELATED"/>
    <property type="match status" value="1"/>
</dbReference>
<comment type="function">
    <text evidence="9 10">Fluoride-specific ion channel. Important for reducing fluoride concentration in the cell, thus reducing its toxicity.</text>
</comment>
<keyword evidence="4 10" id="KW-1133">Transmembrane helix</keyword>
<proteinExistence type="inferred from homology"/>
<organism evidence="11 12">
    <name type="scientific">Nonomuraea phyllanthi</name>
    <dbReference type="NCBI Taxonomy" id="2219224"/>
    <lineage>
        <taxon>Bacteria</taxon>
        <taxon>Bacillati</taxon>
        <taxon>Actinomycetota</taxon>
        <taxon>Actinomycetes</taxon>
        <taxon>Streptosporangiales</taxon>
        <taxon>Streptosporangiaceae</taxon>
        <taxon>Nonomuraea</taxon>
    </lineage>
</organism>
<keyword evidence="10" id="KW-0406">Ion transport</keyword>
<evidence type="ECO:0000256" key="3">
    <source>
        <dbReference type="ARBA" id="ARBA00022692"/>
    </source>
</evidence>
<dbReference type="GO" id="GO:0062054">
    <property type="term" value="F:fluoride channel activity"/>
    <property type="evidence" value="ECO:0007669"/>
    <property type="project" value="UniProtKB-UniRule"/>
</dbReference>
<dbReference type="PANTHER" id="PTHR28259:SF1">
    <property type="entry name" value="FLUORIDE EXPORT PROTEIN 1-RELATED"/>
    <property type="match status" value="1"/>
</dbReference>
<keyword evidence="2 10" id="KW-1003">Cell membrane</keyword>
<keyword evidence="3 10" id="KW-0812">Transmembrane</keyword>
<gene>
    <name evidence="10" type="primary">fluC</name>
    <name evidence="10" type="synonym">crcB</name>
    <name evidence="11" type="ORF">FH608_028490</name>
</gene>
<evidence type="ECO:0000256" key="4">
    <source>
        <dbReference type="ARBA" id="ARBA00022989"/>
    </source>
</evidence>
<evidence type="ECO:0000256" key="10">
    <source>
        <dbReference type="HAMAP-Rule" id="MF_00454"/>
    </source>
</evidence>
<evidence type="ECO:0000256" key="5">
    <source>
        <dbReference type="ARBA" id="ARBA00023136"/>
    </source>
</evidence>
<evidence type="ECO:0000256" key="1">
    <source>
        <dbReference type="ARBA" id="ARBA00004651"/>
    </source>
</evidence>
<feature type="transmembrane region" description="Helical" evidence="10">
    <location>
        <begin position="123"/>
        <end position="154"/>
    </location>
</feature>
<keyword evidence="6 10" id="KW-0407">Ion channel</keyword>
<name>A0A5C4W4F0_9ACTN</name>
<protein>
    <recommendedName>
        <fullName evidence="10">Fluoride-specific ion channel FluC</fullName>
    </recommendedName>
</protein>
<accession>A0A5C4W4F0</accession>
<keyword evidence="10" id="KW-0479">Metal-binding</keyword>
<evidence type="ECO:0000313" key="12">
    <source>
        <dbReference type="Proteomes" id="UP000312512"/>
    </source>
</evidence>
<reference evidence="11 12" key="1">
    <citation type="submission" date="2019-10" db="EMBL/GenBank/DDBJ databases">
        <title>Nonomuraea sp. nov., isolated from Phyllanthus amarus.</title>
        <authorList>
            <person name="Klykleung N."/>
            <person name="Tanasupawat S."/>
        </authorList>
    </citation>
    <scope>NUCLEOTIDE SEQUENCE [LARGE SCALE GENOMIC DNA]</scope>
    <source>
        <strain evidence="11 12">PA1-10</strain>
    </source>
</reference>
<comment type="activity regulation">
    <text evidence="10">Na(+) is not transported, but it plays an essential structural role and its presence is essential for fluoride channel function.</text>
</comment>
<dbReference type="HAMAP" id="MF_00454">
    <property type="entry name" value="FluC"/>
    <property type="match status" value="1"/>
</dbReference>
<evidence type="ECO:0000256" key="2">
    <source>
        <dbReference type="ARBA" id="ARBA00022475"/>
    </source>
</evidence>
<dbReference type="OrthoDB" id="4408652at2"/>
<keyword evidence="10" id="KW-0813">Transport</keyword>
<evidence type="ECO:0000256" key="7">
    <source>
        <dbReference type="ARBA" id="ARBA00035120"/>
    </source>
</evidence>
<keyword evidence="12" id="KW-1185">Reference proteome</keyword>
<feature type="transmembrane region" description="Helical" evidence="10">
    <location>
        <begin position="93"/>
        <end position="111"/>
    </location>
</feature>
<feature type="binding site" evidence="10">
    <location>
        <position position="104"/>
    </location>
    <ligand>
        <name>Na(+)</name>
        <dbReference type="ChEBI" id="CHEBI:29101"/>
        <note>structural</note>
    </ligand>
</feature>
<evidence type="ECO:0000313" key="11">
    <source>
        <dbReference type="EMBL" id="KAB8191894.1"/>
    </source>
</evidence>
<dbReference type="GO" id="GO:0046872">
    <property type="term" value="F:metal ion binding"/>
    <property type="evidence" value="ECO:0007669"/>
    <property type="project" value="UniProtKB-KW"/>
</dbReference>
<dbReference type="Proteomes" id="UP000312512">
    <property type="component" value="Unassembled WGS sequence"/>
</dbReference>